<reference evidence="1" key="1">
    <citation type="journal article" date="2014" name="Int. J. Syst. Evol. Microbiol.">
        <title>Complete genome sequence of Corynebacterium casei LMG S-19264T (=DSM 44701T), isolated from a smear-ripened cheese.</title>
        <authorList>
            <consortium name="US DOE Joint Genome Institute (JGI-PGF)"/>
            <person name="Walter F."/>
            <person name="Albersmeier A."/>
            <person name="Kalinowski J."/>
            <person name="Ruckert C."/>
        </authorList>
    </citation>
    <scope>NUCLEOTIDE SEQUENCE</scope>
    <source>
        <strain evidence="1">VKM Ac-1958</strain>
    </source>
</reference>
<comment type="caution">
    <text evidence="1">The sequence shown here is derived from an EMBL/GenBank/DDBJ whole genome shotgun (WGS) entry which is preliminary data.</text>
</comment>
<name>A0A9W6MA05_9MICO</name>
<gene>
    <name evidence="1" type="ORF">GCM10017596_28280</name>
</gene>
<sequence length="100" mass="10562">MDPRNELGGSHSHLVESVVFGSEGDAGCDPMSVCASVSVKSWGRSFAPLALGRGGELCQEGEEAAVRPETAASLTGPAAWRGRSLRLNARARLRSTRLRP</sequence>
<proteinExistence type="predicted"/>
<dbReference type="Proteomes" id="UP001142325">
    <property type="component" value="Unassembled WGS sequence"/>
</dbReference>
<reference evidence="1" key="2">
    <citation type="submission" date="2023-01" db="EMBL/GenBank/DDBJ databases">
        <authorList>
            <person name="Sun Q."/>
            <person name="Evtushenko L."/>
        </authorList>
    </citation>
    <scope>NUCLEOTIDE SEQUENCE</scope>
    <source>
        <strain evidence="1">VKM Ac-1958</strain>
    </source>
</reference>
<accession>A0A9W6MA05</accession>
<evidence type="ECO:0000313" key="2">
    <source>
        <dbReference type="Proteomes" id="UP001142325"/>
    </source>
</evidence>
<evidence type="ECO:0000313" key="1">
    <source>
        <dbReference type="EMBL" id="GLK03113.1"/>
    </source>
</evidence>
<dbReference type="AlphaFoldDB" id="A0A9W6MA05"/>
<dbReference type="EMBL" id="BSET01000002">
    <property type="protein sequence ID" value="GLK03113.1"/>
    <property type="molecule type" value="Genomic_DNA"/>
</dbReference>
<keyword evidence="2" id="KW-1185">Reference proteome</keyword>
<protein>
    <submittedName>
        <fullName evidence="1">Uncharacterized protein</fullName>
    </submittedName>
</protein>
<organism evidence="1 2">
    <name type="scientific">Microbacterium keratanolyticum</name>
    <dbReference type="NCBI Taxonomy" id="67574"/>
    <lineage>
        <taxon>Bacteria</taxon>
        <taxon>Bacillati</taxon>
        <taxon>Actinomycetota</taxon>
        <taxon>Actinomycetes</taxon>
        <taxon>Micrococcales</taxon>
        <taxon>Microbacteriaceae</taxon>
        <taxon>Microbacterium</taxon>
    </lineage>
</organism>